<evidence type="ECO:0000313" key="2">
    <source>
        <dbReference type="Proteomes" id="UP000001304"/>
    </source>
</evidence>
<dbReference type="BioCyc" id="IAGG583356:GHAH-1345-MONOMER"/>
<dbReference type="Proteomes" id="UP000001304">
    <property type="component" value="Chromosome"/>
</dbReference>
<protein>
    <submittedName>
        <fullName evidence="1">Uncharacterized protein</fullName>
    </submittedName>
</protein>
<organism evidence="1 2">
    <name type="scientific">Ignisphaera aggregans (strain DSM 17230 / JCM 13409 / AQ1.S1)</name>
    <dbReference type="NCBI Taxonomy" id="583356"/>
    <lineage>
        <taxon>Archaea</taxon>
        <taxon>Thermoproteota</taxon>
        <taxon>Thermoprotei</taxon>
        <taxon>Desulfurococcales</taxon>
        <taxon>Desulfurococcaceae</taxon>
        <taxon>Ignisphaera</taxon>
    </lineage>
</organism>
<reference evidence="1 2" key="1">
    <citation type="journal article" date="2010" name="Stand. Genomic Sci.">
        <title>Complete genome sequence of Ignisphaera aggregans type strain (AQ1.S1).</title>
        <authorList>
            <person name="Goker M."/>
            <person name="Held B."/>
            <person name="Lapidus A."/>
            <person name="Nolan M."/>
            <person name="Spring S."/>
            <person name="Yasawong M."/>
            <person name="Lucas S."/>
            <person name="Glavina Del Rio T."/>
            <person name="Tice H."/>
            <person name="Cheng J.F."/>
            <person name="Goodwin L."/>
            <person name="Tapia R."/>
            <person name="Pitluck S."/>
            <person name="Liolios K."/>
            <person name="Ivanova N."/>
            <person name="Mavromatis K."/>
            <person name="Mikhailova N."/>
            <person name="Pati A."/>
            <person name="Chen A."/>
            <person name="Palaniappan K."/>
            <person name="Brambilla E."/>
            <person name="Land M."/>
            <person name="Hauser L."/>
            <person name="Chang Y.J."/>
            <person name="Jeffries C.D."/>
            <person name="Brettin T."/>
            <person name="Detter J.C."/>
            <person name="Han C."/>
            <person name="Rohde M."/>
            <person name="Sikorski J."/>
            <person name="Woyke T."/>
            <person name="Bristow J."/>
            <person name="Eisen J.A."/>
            <person name="Markowitz V."/>
            <person name="Hugenholtz P."/>
            <person name="Kyrpides N.C."/>
            <person name="Klenk H.P."/>
        </authorList>
    </citation>
    <scope>NUCLEOTIDE SEQUENCE [LARGE SCALE GENOMIC DNA]</scope>
    <source>
        <strain evidence="2">DSM 17230 / JCM 13409 / AQ1.S1</strain>
    </source>
</reference>
<name>E0SQ34_IGNAA</name>
<gene>
    <name evidence="1" type="ordered locus">Igag_1362</name>
</gene>
<proteinExistence type="predicted"/>
<dbReference type="EMBL" id="CP002098">
    <property type="protein sequence ID" value="ADM28165.1"/>
    <property type="molecule type" value="Genomic_DNA"/>
</dbReference>
<accession>E0SQ34</accession>
<evidence type="ECO:0000313" key="1">
    <source>
        <dbReference type="EMBL" id="ADM28165.1"/>
    </source>
</evidence>
<dbReference type="KEGG" id="iag:Igag_1362"/>
<keyword evidence="2" id="KW-1185">Reference proteome</keyword>
<dbReference type="HOGENOM" id="CLU_544697_0_0_2"/>
<sequence length="500" mass="59328">MELGREISKLYEYLLGKLVEILNLFWIDRESFAEYLLRSSDNNISKLNIVVFDPLSPDTYINEIDISRLQVVFSKRRWRARWGERNRARYLLIGFNDDGSIYSHILDYRDIHSRVNVFGYQLDLYQFDELDDGSIVIPYDIAVRIQGDLVITRLRPIELRESIDIDTALPCEDIDQELSRYTKIVRFTPSQIASIKISAKNLCRRGSIPRFSIKSYHIEGRDMCRGQRGFYRIHLAWVGGARHTVEYFGCEPIYYPNTVRFMVLDKYLTILHPVHKTVRLRMEVGDVVEFRAIEQRIDILNLVLESFSNISLESIDYPREIARLLIARYGETKLLYYSVFEDPENVFSRLMRYTSRTILRFVLDRDVIEWLKRYIEMYRSFGQEILSNLPSYINGDYSDKNIAAYIMWIALKTYNSYWIFEEFNDVVSKGYKAVSIPIDKLVDNSINIRFRYRESKNRSIMKMVISIARKCEELGKRWSLLCDEYICPYICMENRYCINI</sequence>
<dbReference type="STRING" id="583356.Igag_1362"/>
<dbReference type="AlphaFoldDB" id="E0SQ34"/>